<dbReference type="InParanoid" id="A0A1W0VUC6"/>
<sequence length="149" mass="16258">MPVSPGPNLWPLWQPTKSRIPACFPVFFTRKETTASLVGRISPCDTSRAARLLRREVAPVATPPPSPRCSGLRRRAPSRSRRGSAPHHVETPPPRHPVNAAAPHHPIVYPPAPRLLHTGFTSPVPSSRLPTSQVSSLPYTSLCTASRVF</sequence>
<proteinExistence type="predicted"/>
<protein>
    <submittedName>
        <fullName evidence="2">Uncharacterized protein</fullName>
    </submittedName>
</protein>
<dbReference type="EMBL" id="CM000769">
    <property type="protein sequence ID" value="OQU76866.1"/>
    <property type="molecule type" value="Genomic_DNA"/>
</dbReference>
<reference evidence="3" key="2">
    <citation type="journal article" date="2018" name="Plant J.">
        <title>The Sorghum bicolor reference genome: improved assembly, gene annotations, a transcriptome atlas, and signatures of genome organization.</title>
        <authorList>
            <person name="McCormick R.F."/>
            <person name="Truong S.K."/>
            <person name="Sreedasyam A."/>
            <person name="Jenkins J."/>
            <person name="Shu S."/>
            <person name="Sims D."/>
            <person name="Kennedy M."/>
            <person name="Amirebrahimi M."/>
            <person name="Weers B.D."/>
            <person name="McKinley B."/>
            <person name="Mattison A."/>
            <person name="Morishige D.T."/>
            <person name="Grimwood J."/>
            <person name="Schmutz J."/>
            <person name="Mullet J.E."/>
        </authorList>
    </citation>
    <scope>NUCLEOTIDE SEQUENCE [LARGE SCALE GENOMIC DNA]</scope>
    <source>
        <strain evidence="3">cv. BTx623</strain>
    </source>
</reference>
<evidence type="ECO:0000313" key="2">
    <source>
        <dbReference type="EMBL" id="OQU76866.1"/>
    </source>
</evidence>
<dbReference type="Proteomes" id="UP000000768">
    <property type="component" value="Chromosome 10"/>
</dbReference>
<feature type="region of interest" description="Disordered" evidence="1">
    <location>
        <begin position="55"/>
        <end position="97"/>
    </location>
</feature>
<evidence type="ECO:0000313" key="3">
    <source>
        <dbReference type="Proteomes" id="UP000000768"/>
    </source>
</evidence>
<organism evidence="2 3">
    <name type="scientific">Sorghum bicolor</name>
    <name type="common">Sorghum</name>
    <name type="synonym">Sorghum vulgare</name>
    <dbReference type="NCBI Taxonomy" id="4558"/>
    <lineage>
        <taxon>Eukaryota</taxon>
        <taxon>Viridiplantae</taxon>
        <taxon>Streptophyta</taxon>
        <taxon>Embryophyta</taxon>
        <taxon>Tracheophyta</taxon>
        <taxon>Spermatophyta</taxon>
        <taxon>Magnoliopsida</taxon>
        <taxon>Liliopsida</taxon>
        <taxon>Poales</taxon>
        <taxon>Poaceae</taxon>
        <taxon>PACMAD clade</taxon>
        <taxon>Panicoideae</taxon>
        <taxon>Andropogonodae</taxon>
        <taxon>Andropogoneae</taxon>
        <taxon>Sorghinae</taxon>
        <taxon>Sorghum</taxon>
    </lineage>
</organism>
<dbReference type="Gramene" id="OQU76866">
    <property type="protein sequence ID" value="OQU76866"/>
    <property type="gene ID" value="SORBI_3010G225201"/>
</dbReference>
<keyword evidence="3" id="KW-1185">Reference proteome</keyword>
<name>A0A1W0VUC6_SORBI</name>
<dbReference type="AlphaFoldDB" id="A0A1W0VUC6"/>
<accession>A0A1W0VUC6</accession>
<feature type="compositionally biased region" description="Basic residues" evidence="1">
    <location>
        <begin position="71"/>
        <end position="85"/>
    </location>
</feature>
<evidence type="ECO:0000256" key="1">
    <source>
        <dbReference type="SAM" id="MobiDB-lite"/>
    </source>
</evidence>
<reference evidence="2 3" key="1">
    <citation type="journal article" date="2009" name="Nature">
        <title>The Sorghum bicolor genome and the diversification of grasses.</title>
        <authorList>
            <person name="Paterson A.H."/>
            <person name="Bowers J.E."/>
            <person name="Bruggmann R."/>
            <person name="Dubchak I."/>
            <person name="Grimwood J."/>
            <person name="Gundlach H."/>
            <person name="Haberer G."/>
            <person name="Hellsten U."/>
            <person name="Mitros T."/>
            <person name="Poliakov A."/>
            <person name="Schmutz J."/>
            <person name="Spannagl M."/>
            <person name="Tang H."/>
            <person name="Wang X."/>
            <person name="Wicker T."/>
            <person name="Bharti A.K."/>
            <person name="Chapman J."/>
            <person name="Feltus F.A."/>
            <person name="Gowik U."/>
            <person name="Grigoriev I.V."/>
            <person name="Lyons E."/>
            <person name="Maher C.A."/>
            <person name="Martis M."/>
            <person name="Narechania A."/>
            <person name="Otillar R.P."/>
            <person name="Penning B.W."/>
            <person name="Salamov A.A."/>
            <person name="Wang Y."/>
            <person name="Zhang L."/>
            <person name="Carpita N.C."/>
            <person name="Freeling M."/>
            <person name="Gingle A.R."/>
            <person name="Hash C.T."/>
            <person name="Keller B."/>
            <person name="Klein P."/>
            <person name="Kresovich S."/>
            <person name="McCann M.C."/>
            <person name="Ming R."/>
            <person name="Peterson D.G."/>
            <person name="Mehboob-ur-Rahman"/>
            <person name="Ware D."/>
            <person name="Westhoff P."/>
            <person name="Mayer K.F."/>
            <person name="Messing J."/>
            <person name="Rokhsar D.S."/>
        </authorList>
    </citation>
    <scope>NUCLEOTIDE SEQUENCE [LARGE SCALE GENOMIC DNA]</scope>
    <source>
        <strain evidence="3">cv. BTx623</strain>
    </source>
</reference>
<gene>
    <name evidence="2" type="ORF">SORBI_3010G225201</name>
</gene>